<keyword evidence="3" id="KW-1185">Reference proteome</keyword>
<name>A0A6M1T9Y1_9BACT</name>
<dbReference type="Proteomes" id="UP000479132">
    <property type="component" value="Unassembled WGS sequence"/>
</dbReference>
<dbReference type="EMBL" id="JAALLS010000012">
    <property type="protein sequence ID" value="NGP88841.1"/>
    <property type="molecule type" value="Genomic_DNA"/>
</dbReference>
<dbReference type="PANTHER" id="PTHR43031:SF1">
    <property type="entry name" value="PYRIDINE NUCLEOTIDE-DISULPHIDE OXIDOREDUCTASE"/>
    <property type="match status" value="1"/>
</dbReference>
<reference evidence="2 3" key="1">
    <citation type="submission" date="2020-02" db="EMBL/GenBank/DDBJ databases">
        <title>Aliifodinibius halophilus 2W32, complete genome.</title>
        <authorList>
            <person name="Li Y."/>
            <person name="Wu S."/>
        </authorList>
    </citation>
    <scope>NUCLEOTIDE SEQUENCE [LARGE SCALE GENOMIC DNA]</scope>
    <source>
        <strain evidence="2 3">2W32</strain>
    </source>
</reference>
<sequence length="114" mass="12760">MALTMERISAPELYDRLKSKHRPVLINALSKEAFQAKRIPGSINLTEDNLECAEQILPDKDQDIVVYCANADCDASPNLANKLTDMGYKNVWDFEKGLAGWREAGYNLKGSEVN</sequence>
<dbReference type="InterPro" id="IPR036873">
    <property type="entry name" value="Rhodanese-like_dom_sf"/>
</dbReference>
<dbReference type="PROSITE" id="PS50206">
    <property type="entry name" value="RHODANESE_3"/>
    <property type="match status" value="1"/>
</dbReference>
<proteinExistence type="predicted"/>
<evidence type="ECO:0000313" key="3">
    <source>
        <dbReference type="Proteomes" id="UP000479132"/>
    </source>
</evidence>
<dbReference type="SUPFAM" id="SSF52821">
    <property type="entry name" value="Rhodanese/Cell cycle control phosphatase"/>
    <property type="match status" value="1"/>
</dbReference>
<evidence type="ECO:0000259" key="1">
    <source>
        <dbReference type="PROSITE" id="PS50206"/>
    </source>
</evidence>
<dbReference type="SMART" id="SM00450">
    <property type="entry name" value="RHOD"/>
    <property type="match status" value="1"/>
</dbReference>
<dbReference type="PANTHER" id="PTHR43031">
    <property type="entry name" value="FAD-DEPENDENT OXIDOREDUCTASE"/>
    <property type="match status" value="1"/>
</dbReference>
<dbReference type="InterPro" id="IPR050229">
    <property type="entry name" value="GlpE_sulfurtransferase"/>
</dbReference>
<dbReference type="AlphaFoldDB" id="A0A6M1T9Y1"/>
<evidence type="ECO:0000313" key="2">
    <source>
        <dbReference type="EMBL" id="NGP88841.1"/>
    </source>
</evidence>
<feature type="domain" description="Rhodanese" evidence="1">
    <location>
        <begin position="19"/>
        <end position="110"/>
    </location>
</feature>
<comment type="caution">
    <text evidence="2">The sequence shown here is derived from an EMBL/GenBank/DDBJ whole genome shotgun (WGS) entry which is preliminary data.</text>
</comment>
<dbReference type="InterPro" id="IPR001763">
    <property type="entry name" value="Rhodanese-like_dom"/>
</dbReference>
<dbReference type="RefSeq" id="WP_165268967.1">
    <property type="nucleotide sequence ID" value="NZ_JAALLS010000012.1"/>
</dbReference>
<protein>
    <submittedName>
        <fullName evidence="2">Rhodanese-like domain-containing protein</fullName>
    </submittedName>
</protein>
<gene>
    <name evidence="2" type="ORF">G3569_10770</name>
</gene>
<dbReference type="Gene3D" id="3.40.250.10">
    <property type="entry name" value="Rhodanese-like domain"/>
    <property type="match status" value="1"/>
</dbReference>
<organism evidence="2 3">
    <name type="scientific">Fodinibius halophilus</name>
    <dbReference type="NCBI Taxonomy" id="1736908"/>
    <lineage>
        <taxon>Bacteria</taxon>
        <taxon>Pseudomonadati</taxon>
        <taxon>Balneolota</taxon>
        <taxon>Balneolia</taxon>
        <taxon>Balneolales</taxon>
        <taxon>Balneolaceae</taxon>
        <taxon>Fodinibius</taxon>
    </lineage>
</organism>
<accession>A0A6M1T9Y1</accession>
<dbReference type="Pfam" id="PF00581">
    <property type="entry name" value="Rhodanese"/>
    <property type="match status" value="1"/>
</dbReference>